<dbReference type="STRING" id="1265818.MAQA_10871"/>
<dbReference type="AlphaFoldDB" id="W7AQT0"/>
<evidence type="ECO:0000313" key="1">
    <source>
        <dbReference type="EMBL" id="EUJ17534.1"/>
    </source>
</evidence>
<proteinExistence type="predicted"/>
<organism evidence="1 2">
    <name type="scientific">Listeria aquatica FSL S10-1188</name>
    <dbReference type="NCBI Taxonomy" id="1265818"/>
    <lineage>
        <taxon>Bacteria</taxon>
        <taxon>Bacillati</taxon>
        <taxon>Bacillota</taxon>
        <taxon>Bacilli</taxon>
        <taxon>Bacillales</taxon>
        <taxon>Listeriaceae</taxon>
        <taxon>Listeria</taxon>
    </lineage>
</organism>
<evidence type="ECO:0000313" key="2">
    <source>
        <dbReference type="Proteomes" id="UP000019246"/>
    </source>
</evidence>
<accession>W7AQT0</accession>
<dbReference type="PATRIC" id="fig|1265818.5.peg.2185"/>
<protein>
    <submittedName>
        <fullName evidence="1">Uncharacterized protein</fullName>
    </submittedName>
</protein>
<sequence>MGWTSVVERDMNHTFNVAENLRKQIGAPFLQVANIYITPFAPVGEETLFNEQTKNKNGKISIQNLLVSSERLQTDFNTLEEQLAIPKETFLAESDITEEQVVNERQNVITYITKKS</sequence>
<dbReference type="EMBL" id="AOCG01000012">
    <property type="protein sequence ID" value="EUJ17534.1"/>
    <property type="molecule type" value="Genomic_DNA"/>
</dbReference>
<keyword evidence="2" id="KW-1185">Reference proteome</keyword>
<name>W7AQT0_9LIST</name>
<gene>
    <name evidence="1" type="ORF">MAQA_10871</name>
</gene>
<comment type="caution">
    <text evidence="1">The sequence shown here is derived from an EMBL/GenBank/DDBJ whole genome shotgun (WGS) entry which is preliminary data.</text>
</comment>
<reference evidence="1 2" key="1">
    <citation type="journal article" date="2014" name="Int. J. Syst. Evol. Microbiol.">
        <title>Listeria floridensis sp. nov., Listeria aquatica sp. nov., Listeria cornellensis sp. nov., Listeria riparia sp. nov. and Listeria grandensis sp. nov., from agricultural and natural environments.</title>
        <authorList>
            <person name="den Bakker H.C."/>
            <person name="Warchocki S."/>
            <person name="Wright E.M."/>
            <person name="Allred A.F."/>
            <person name="Ahlstrom C."/>
            <person name="Manuel C.S."/>
            <person name="Stasiewicz M.J."/>
            <person name="Burrell A."/>
            <person name="Roof S."/>
            <person name="Strawn L."/>
            <person name="Fortes E.D."/>
            <person name="Nightingale K.K."/>
            <person name="Kephart D."/>
            <person name="Wiedmann M."/>
        </authorList>
    </citation>
    <scope>NUCLEOTIDE SEQUENCE [LARGE SCALE GENOMIC DNA]</scope>
    <source>
        <strain evidence="1 2">FSL S10-1188</strain>
    </source>
</reference>
<dbReference type="Proteomes" id="UP000019246">
    <property type="component" value="Unassembled WGS sequence"/>
</dbReference>